<sequence>MAYTNLLNQAYSQSFFMMTQYNAAKYQHQPSEESVSANTRSNALLFTDYRQQMNDQLKQTQPFTHALLRQNIDSFRKEALSPVSIPKTTVITPKVTSPKATSPKATSPKLVIPKPILTPTFIAQPPPPLKITPAEQTSDLTKKPKKKSEVLRRGGGVIDKTKKVEPKTEPQLSLIDEPLCTKTEIALLYQTQ</sequence>
<reference evidence="2 3" key="1">
    <citation type="journal article" date="2008" name="Arch. Virol.">
        <title>Molecular confirmation of a new herpesvirus from catfish (Ameiurus melas) by testing the performance of a novel PCR method, designed to target the DNA polymerase gene of alloherpesviruses.</title>
        <authorList>
            <person name="Doszpoly A."/>
            <person name="Kovacs E.R."/>
            <person name="Bovo G."/>
            <person name="LaPatra S.E."/>
            <person name="Harrach B."/>
            <person name="Benko M."/>
        </authorList>
    </citation>
    <scope>NUCLEOTIDE SEQUENCE [LARGE SCALE GENOMIC DNA]</scope>
    <source>
        <strain evidence="3">SRWSHV (Snake River White Sturgeon Herpesvirus)</strain>
    </source>
</reference>
<accession>F6GQ80</accession>
<keyword evidence="3" id="KW-1185">Reference proteome</keyword>
<evidence type="ECO:0000256" key="1">
    <source>
        <dbReference type="SAM" id="MobiDB-lite"/>
    </source>
</evidence>
<dbReference type="GeneID" id="40524625"/>
<dbReference type="KEGG" id="vg:40524625"/>
<proteinExistence type="predicted"/>
<dbReference type="Proteomes" id="UP000243430">
    <property type="component" value="Segment"/>
</dbReference>
<feature type="compositionally biased region" description="Basic and acidic residues" evidence="1">
    <location>
        <begin position="159"/>
        <end position="168"/>
    </location>
</feature>
<dbReference type="RefSeq" id="YP_009664582.1">
    <property type="nucleotide sequence ID" value="NC_043042.1"/>
</dbReference>
<evidence type="ECO:0000313" key="3">
    <source>
        <dbReference type="Proteomes" id="UP000243430"/>
    </source>
</evidence>
<reference evidence="2 3" key="2">
    <citation type="journal article" date="2011" name="Arch. Virol.">
        <title>Partial genome characterization of acipenserid herpesvirus 2: taxonomical proposal for the demarcation of three subfamilies in Alloherpesviridae.</title>
        <authorList>
            <person name="Doszpoly A."/>
            <person name="Somogyi V."/>
            <person name="Lapatra S.E."/>
            <person name="Benko M."/>
        </authorList>
    </citation>
    <scope>NUCLEOTIDE SEQUENCE [LARGE SCALE GENOMIC DNA]</scope>
    <source>
        <strain evidence="3">SRWSHV (Snake River White Sturgeon Herpesvirus)</strain>
    </source>
</reference>
<dbReference type="EMBL" id="FJ815289">
    <property type="protein sequence ID" value="AEF97700.1"/>
    <property type="molecule type" value="Genomic_DNA"/>
</dbReference>
<organism evidence="2 3">
    <name type="scientific">white sturgeon herpesvirus 2</name>
    <dbReference type="NCBI Taxonomy" id="320884"/>
    <lineage>
        <taxon>Viruses</taxon>
        <taxon>Duplodnaviria</taxon>
        <taxon>Heunggongvirae</taxon>
        <taxon>Peploviricota</taxon>
        <taxon>Herviviricetes</taxon>
        <taxon>Herpesvirales</taxon>
        <taxon>Alloherpesviridae</taxon>
        <taxon>Ictavirus</taxon>
        <taxon>Ictavirus acipenseridallo2</taxon>
    </lineage>
</organism>
<reference evidence="2 3" key="3">
    <citation type="journal article" date="2011" name="Intervirology">
        <title>Comparative analysis of a conserved gene block from the genome of the members of the genus ictalurivirus.</title>
        <authorList>
            <person name="Doszpoly A."/>
            <person name="Benko M."/>
            <person name="Bovo G."/>
            <person name="Lapatra S.E."/>
            <person name="Harrach B."/>
        </authorList>
    </citation>
    <scope>NUCLEOTIDE SEQUENCE [LARGE SCALE GENOMIC DNA]</scope>
    <source>
        <strain evidence="3">SRWSHV (Snake River White Sturgeon Herpesvirus)</strain>
    </source>
</reference>
<name>F6GQ80_9VIRU</name>
<protein>
    <submittedName>
        <fullName evidence="2">ORF83</fullName>
    </submittedName>
</protein>
<evidence type="ECO:0000313" key="2">
    <source>
        <dbReference type="EMBL" id="AEF97700.1"/>
    </source>
</evidence>
<feature type="region of interest" description="Disordered" evidence="1">
    <location>
        <begin position="122"/>
        <end position="170"/>
    </location>
</feature>